<proteinExistence type="predicted"/>
<reference evidence="2 3" key="1">
    <citation type="submission" date="2020-04" db="EMBL/GenBank/DDBJ databases">
        <title>Flammeovirga sp. SR4, a novel species isolated from seawater.</title>
        <authorList>
            <person name="Wang X."/>
        </authorList>
    </citation>
    <scope>NUCLEOTIDE SEQUENCE [LARGE SCALE GENOMIC DNA]</scope>
    <source>
        <strain evidence="2 3">ATCC 23126</strain>
    </source>
</reference>
<feature type="chain" id="PRO_5031156903" evidence="1">
    <location>
        <begin position="25"/>
        <end position="540"/>
    </location>
</feature>
<evidence type="ECO:0000313" key="2">
    <source>
        <dbReference type="EMBL" id="NME70324.1"/>
    </source>
</evidence>
<dbReference type="AlphaFoldDB" id="A0A7X9RX67"/>
<feature type="signal peptide" evidence="1">
    <location>
        <begin position="1"/>
        <end position="24"/>
    </location>
</feature>
<name>A0A7X9RX67_9BACT</name>
<evidence type="ECO:0000313" key="3">
    <source>
        <dbReference type="Proteomes" id="UP000576082"/>
    </source>
</evidence>
<keyword evidence="1" id="KW-0732">Signal</keyword>
<comment type="caution">
    <text evidence="2">The sequence shown here is derived from an EMBL/GenBank/DDBJ whole genome shotgun (WGS) entry which is preliminary data.</text>
</comment>
<sequence length="540" mass="63596">MNKQTFLLLASLMLLIMLSFKTQAQQKVGLLFDAGGLPIHGYIDPISYAPMVSISKDLGNYMPSILYYKDGKSEKRLMKFEDAKLAMKNETGSEVVLSVDTFSGAKVGLDSFFVAQNIHFRGRTRERPTFVQFIAKLDSTTFAKIYNNNYDKSILHQTYIAKKSGEERWEEINPQKESIDAVIKKYFVDYDNVIAASENIEHKKVNFYTNMIGRYEINYKENEGNIGALINLALVTNRHVYKKKEYYDQYFRKTKTAESFQYYSLVTALNDRSYTEEYYSLDDQKVYSIEWSTKKNGEKQGPSSFFIDGELVMKMLYDRDKMKSGKVYHEGKLLYKYDLREDRMNNTTECYFNFMDDDRLAEWKDYMDVLDNTKKRIRNENLLVKEVYTKHKGKEYSNITDPKNPLKVAKLNKLFDKYIDDSFLSDKPILRPILVQVWTDKMGVIREYKILNRTNTDFDKKVDSFVKEQLLNGGKKGKLKMAYADSKPMKKPTTFVLPFKLNINSQYWFFSNQNDILRHQMWMYQHNMQMMHLHSIHPPR</sequence>
<dbReference type="EMBL" id="JABANE010000061">
    <property type="protein sequence ID" value="NME70324.1"/>
    <property type="molecule type" value="Genomic_DNA"/>
</dbReference>
<dbReference type="Proteomes" id="UP000576082">
    <property type="component" value="Unassembled WGS sequence"/>
</dbReference>
<organism evidence="2 3">
    <name type="scientific">Flammeovirga aprica JL-4</name>
    <dbReference type="NCBI Taxonomy" id="694437"/>
    <lineage>
        <taxon>Bacteria</taxon>
        <taxon>Pseudomonadati</taxon>
        <taxon>Bacteroidota</taxon>
        <taxon>Cytophagia</taxon>
        <taxon>Cytophagales</taxon>
        <taxon>Flammeovirgaceae</taxon>
        <taxon>Flammeovirga</taxon>
    </lineage>
</organism>
<evidence type="ECO:0000256" key="1">
    <source>
        <dbReference type="SAM" id="SignalP"/>
    </source>
</evidence>
<dbReference type="RefSeq" id="WP_169658564.1">
    <property type="nucleotide sequence ID" value="NZ_JABANE010000061.1"/>
</dbReference>
<accession>A0A7X9RX67</accession>
<gene>
    <name evidence="2" type="ORF">HHU12_20270</name>
</gene>
<protein>
    <submittedName>
        <fullName evidence="2">Uncharacterized protein</fullName>
    </submittedName>
</protein>
<keyword evidence="3" id="KW-1185">Reference proteome</keyword>